<reference evidence="5 6" key="1">
    <citation type="submission" date="2023-10" db="EMBL/GenBank/DDBJ databases">
        <title>Genome-Wide Identification Analysis in wild type Solanum Pinnatisectum Reveals Some Genes Defensing Phytophthora Infestans.</title>
        <authorList>
            <person name="Sun C."/>
        </authorList>
    </citation>
    <scope>NUCLEOTIDE SEQUENCE [LARGE SCALE GENOMIC DNA]</scope>
    <source>
        <strain evidence="5">LQN</strain>
        <tissue evidence="5">Leaf</tissue>
    </source>
</reference>
<gene>
    <name evidence="5" type="ORF">R3W88_011760</name>
</gene>
<dbReference type="Pfam" id="PF00249">
    <property type="entry name" value="Myb_DNA-binding"/>
    <property type="match status" value="2"/>
</dbReference>
<proteinExistence type="predicted"/>
<dbReference type="PANTHER" id="PTHR45614">
    <property type="entry name" value="MYB PROTEIN-RELATED"/>
    <property type="match status" value="1"/>
</dbReference>
<dbReference type="InterPro" id="IPR050560">
    <property type="entry name" value="MYB_TF"/>
</dbReference>
<accession>A0AAV9LAY0</accession>
<dbReference type="EMBL" id="JAWPEI010000007">
    <property type="protein sequence ID" value="KAK4721527.1"/>
    <property type="molecule type" value="Genomic_DNA"/>
</dbReference>
<evidence type="ECO:0000259" key="3">
    <source>
        <dbReference type="PROSITE" id="PS50090"/>
    </source>
</evidence>
<dbReference type="Gene3D" id="1.10.10.60">
    <property type="entry name" value="Homeodomain-like"/>
    <property type="match status" value="2"/>
</dbReference>
<protein>
    <submittedName>
        <fullName evidence="5">Uncharacterized protein</fullName>
    </submittedName>
</protein>
<dbReference type="CDD" id="cd00167">
    <property type="entry name" value="SANT"/>
    <property type="match status" value="2"/>
</dbReference>
<feature type="domain" description="Myb-like" evidence="3">
    <location>
        <begin position="6"/>
        <end position="57"/>
    </location>
</feature>
<dbReference type="GO" id="GO:0010597">
    <property type="term" value="P:green leaf volatile biosynthetic process"/>
    <property type="evidence" value="ECO:0007669"/>
    <property type="project" value="UniProtKB-ARBA"/>
</dbReference>
<keyword evidence="6" id="KW-1185">Reference proteome</keyword>
<dbReference type="PANTHER" id="PTHR45614:SF168">
    <property type="entry name" value="MYB"/>
    <property type="match status" value="1"/>
</dbReference>
<dbReference type="GO" id="GO:0005634">
    <property type="term" value="C:nucleus"/>
    <property type="evidence" value="ECO:0007669"/>
    <property type="project" value="UniProtKB-SubCell"/>
</dbReference>
<comment type="subcellular location">
    <subcellularLocation>
        <location evidence="1">Nucleus</location>
    </subcellularLocation>
</comment>
<sequence length="204" mass="23309">METLKKTSMIKCRWNPNKDGLFQTLVKEHGVENWSLIGQLISSRYGISCRFWWCNQLNHQVEHQPFTLDEDKTIITAHDKLGNRWAKIAHLLPGRIDNVIKNHWNSTLKRKRPSMSKDLTLETPQPPLKKSLSIGACQNLGSPYISDMSNLGFDRIPQLCMYPHIAPLGRILPLLEFSPIIPDPLVSLSPPGYDLDNLDLCRCL</sequence>
<evidence type="ECO:0000256" key="1">
    <source>
        <dbReference type="ARBA" id="ARBA00004123"/>
    </source>
</evidence>
<evidence type="ECO:0000256" key="2">
    <source>
        <dbReference type="ARBA" id="ARBA00023242"/>
    </source>
</evidence>
<dbReference type="AlphaFoldDB" id="A0AAV9LAY0"/>
<keyword evidence="2" id="KW-0539">Nucleus</keyword>
<organism evidence="5 6">
    <name type="scientific">Solanum pinnatisectum</name>
    <name type="common">tansyleaf nightshade</name>
    <dbReference type="NCBI Taxonomy" id="50273"/>
    <lineage>
        <taxon>Eukaryota</taxon>
        <taxon>Viridiplantae</taxon>
        <taxon>Streptophyta</taxon>
        <taxon>Embryophyta</taxon>
        <taxon>Tracheophyta</taxon>
        <taxon>Spermatophyta</taxon>
        <taxon>Magnoliopsida</taxon>
        <taxon>eudicotyledons</taxon>
        <taxon>Gunneridae</taxon>
        <taxon>Pentapetalae</taxon>
        <taxon>asterids</taxon>
        <taxon>lamiids</taxon>
        <taxon>Solanales</taxon>
        <taxon>Solanaceae</taxon>
        <taxon>Solanoideae</taxon>
        <taxon>Solaneae</taxon>
        <taxon>Solanum</taxon>
    </lineage>
</organism>
<dbReference type="PROSITE" id="PS50090">
    <property type="entry name" value="MYB_LIKE"/>
    <property type="match status" value="2"/>
</dbReference>
<dbReference type="GO" id="GO:0000981">
    <property type="term" value="F:DNA-binding transcription factor activity, RNA polymerase II-specific"/>
    <property type="evidence" value="ECO:0007669"/>
    <property type="project" value="TreeGrafter"/>
</dbReference>
<feature type="domain" description="Myb-like" evidence="3">
    <location>
        <begin position="58"/>
        <end position="108"/>
    </location>
</feature>
<feature type="domain" description="HTH myb-type" evidence="4">
    <location>
        <begin position="1"/>
        <end position="57"/>
    </location>
</feature>
<dbReference type="InterPro" id="IPR001005">
    <property type="entry name" value="SANT/Myb"/>
</dbReference>
<dbReference type="InterPro" id="IPR009057">
    <property type="entry name" value="Homeodomain-like_sf"/>
</dbReference>
<dbReference type="InterPro" id="IPR017930">
    <property type="entry name" value="Myb_dom"/>
</dbReference>
<dbReference type="PROSITE" id="PS51294">
    <property type="entry name" value="HTH_MYB"/>
    <property type="match status" value="2"/>
</dbReference>
<feature type="domain" description="HTH myb-type" evidence="4">
    <location>
        <begin position="58"/>
        <end position="112"/>
    </location>
</feature>
<dbReference type="SMART" id="SM00717">
    <property type="entry name" value="SANT"/>
    <property type="match status" value="2"/>
</dbReference>
<name>A0AAV9LAY0_9SOLN</name>
<dbReference type="Proteomes" id="UP001311915">
    <property type="component" value="Unassembled WGS sequence"/>
</dbReference>
<evidence type="ECO:0000313" key="5">
    <source>
        <dbReference type="EMBL" id="KAK4721527.1"/>
    </source>
</evidence>
<dbReference type="SUPFAM" id="SSF46689">
    <property type="entry name" value="Homeodomain-like"/>
    <property type="match status" value="1"/>
</dbReference>
<evidence type="ECO:0000259" key="4">
    <source>
        <dbReference type="PROSITE" id="PS51294"/>
    </source>
</evidence>
<evidence type="ECO:0000313" key="6">
    <source>
        <dbReference type="Proteomes" id="UP001311915"/>
    </source>
</evidence>
<comment type="caution">
    <text evidence="5">The sequence shown here is derived from an EMBL/GenBank/DDBJ whole genome shotgun (WGS) entry which is preliminary data.</text>
</comment>
<dbReference type="GO" id="GO:0000978">
    <property type="term" value="F:RNA polymerase II cis-regulatory region sequence-specific DNA binding"/>
    <property type="evidence" value="ECO:0007669"/>
    <property type="project" value="TreeGrafter"/>
</dbReference>